<dbReference type="KEGG" id="nox:C5F49_01940"/>
<gene>
    <name evidence="8" type="ORF">C5F49_01940</name>
</gene>
<evidence type="ECO:0000256" key="1">
    <source>
        <dbReference type="ARBA" id="ARBA00011900"/>
    </source>
</evidence>
<evidence type="ECO:0000256" key="4">
    <source>
        <dbReference type="ARBA" id="ARBA00022691"/>
    </source>
</evidence>
<keyword evidence="4" id="KW-0949">S-adenosyl-L-methionine</keyword>
<dbReference type="Proteomes" id="UP000509441">
    <property type="component" value="Chromosome"/>
</dbReference>
<keyword evidence="3" id="KW-0808">Transferase</keyword>
<dbReference type="AlphaFoldDB" id="A0A7D5R4U3"/>
<accession>A0A7D5R4U3</accession>
<evidence type="ECO:0000256" key="6">
    <source>
        <dbReference type="ARBA" id="ARBA00047942"/>
    </source>
</evidence>
<sequence length="414" mass="47412">MTILKRFKKFGEIKNIDPGFKSKIFEEFMKKSGTQKNSGKHFTPRNIIDSMIHMSNIEELDSGSQICDPACGVGGFILEPMKLCKDGVDFYYEISGNEINPRFVFSGFDRGVPTSDDSKLIITLAKSNMLIFLSDLLKKNTLMHLKFANLFHSTFKLITNTTLGTLSKSEYEKYDLILTNPPYIVSGSSNLKKTISHNATLKKYYKTGGLGIESLFIEWIINSLKNGKKAFVVIPDGLLYRNDNSIRELITDECYIDAIISLPVGTFYNTPKKTFILAITKKPWKKASDRKSHPQTDPVFTYLVSEIGESLDKNRFSESEKNDLNEMVSLFNSFKNNKTMKEPDSERCKIQPFEKFSSEPFGKWPVDRWWTNEEKISLGIEKEEVVMDMPEFNEKINDLITSMENYKTELAKFS</sequence>
<dbReference type="GO" id="GO:0003677">
    <property type="term" value="F:DNA binding"/>
    <property type="evidence" value="ECO:0007669"/>
    <property type="project" value="InterPro"/>
</dbReference>
<keyword evidence="5" id="KW-0680">Restriction system</keyword>
<evidence type="ECO:0000259" key="7">
    <source>
        <dbReference type="Pfam" id="PF02384"/>
    </source>
</evidence>
<name>A0A7D5R4U3_9ARCH</name>
<evidence type="ECO:0000256" key="3">
    <source>
        <dbReference type="ARBA" id="ARBA00022679"/>
    </source>
</evidence>
<evidence type="ECO:0000313" key="9">
    <source>
        <dbReference type="Proteomes" id="UP000509441"/>
    </source>
</evidence>
<evidence type="ECO:0000313" key="8">
    <source>
        <dbReference type="EMBL" id="QLH05518.1"/>
    </source>
</evidence>
<dbReference type="Gene3D" id="3.40.50.150">
    <property type="entry name" value="Vaccinia Virus protein VP39"/>
    <property type="match status" value="1"/>
</dbReference>
<keyword evidence="9" id="KW-1185">Reference proteome</keyword>
<keyword evidence="2 8" id="KW-0489">Methyltransferase</keyword>
<dbReference type="PANTHER" id="PTHR42933:SF4">
    <property type="entry name" value="TYPE I RESTRICTION ENZYME ECOKI METHYLASE SUBUNIT"/>
    <property type="match status" value="1"/>
</dbReference>
<organism evidence="8 9">
    <name type="scientific">Nitrosopumilus oxyclinae</name>
    <dbReference type="NCBI Taxonomy" id="1959104"/>
    <lineage>
        <taxon>Archaea</taxon>
        <taxon>Nitrososphaerota</taxon>
        <taxon>Nitrososphaeria</taxon>
        <taxon>Nitrosopumilales</taxon>
        <taxon>Nitrosopumilaceae</taxon>
        <taxon>Nitrosopumilus</taxon>
    </lineage>
</organism>
<dbReference type="InterPro" id="IPR051537">
    <property type="entry name" value="DNA_Adenine_Mtase"/>
</dbReference>
<dbReference type="EC" id="2.1.1.72" evidence="1"/>
<dbReference type="EMBL" id="CP026994">
    <property type="protein sequence ID" value="QLH05518.1"/>
    <property type="molecule type" value="Genomic_DNA"/>
</dbReference>
<dbReference type="GO" id="GO:0008170">
    <property type="term" value="F:N-methyltransferase activity"/>
    <property type="evidence" value="ECO:0007669"/>
    <property type="project" value="InterPro"/>
</dbReference>
<evidence type="ECO:0000256" key="2">
    <source>
        <dbReference type="ARBA" id="ARBA00022603"/>
    </source>
</evidence>
<dbReference type="InterPro" id="IPR002052">
    <property type="entry name" value="DNA_methylase_N6_adenine_CS"/>
</dbReference>
<dbReference type="PROSITE" id="PS00092">
    <property type="entry name" value="N6_MTASE"/>
    <property type="match status" value="1"/>
</dbReference>
<feature type="domain" description="DNA methylase adenine-specific" evidence="7">
    <location>
        <begin position="23"/>
        <end position="338"/>
    </location>
</feature>
<proteinExistence type="predicted"/>
<protein>
    <recommendedName>
        <fullName evidence="1">site-specific DNA-methyltransferase (adenine-specific)</fullName>
        <ecNumber evidence="1">2.1.1.72</ecNumber>
    </recommendedName>
</protein>
<dbReference type="InterPro" id="IPR003356">
    <property type="entry name" value="DNA_methylase_A-5"/>
</dbReference>
<dbReference type="Pfam" id="PF02384">
    <property type="entry name" value="N6_Mtase"/>
    <property type="match status" value="1"/>
</dbReference>
<dbReference type="PANTHER" id="PTHR42933">
    <property type="entry name" value="SLR6095 PROTEIN"/>
    <property type="match status" value="1"/>
</dbReference>
<dbReference type="PRINTS" id="PR00507">
    <property type="entry name" value="N12N6MTFRASE"/>
</dbReference>
<dbReference type="GO" id="GO:0009307">
    <property type="term" value="P:DNA restriction-modification system"/>
    <property type="evidence" value="ECO:0007669"/>
    <property type="project" value="UniProtKB-KW"/>
</dbReference>
<dbReference type="SUPFAM" id="SSF53335">
    <property type="entry name" value="S-adenosyl-L-methionine-dependent methyltransferases"/>
    <property type="match status" value="1"/>
</dbReference>
<dbReference type="GO" id="GO:0009007">
    <property type="term" value="F:site-specific DNA-methyltransferase (adenine-specific) activity"/>
    <property type="evidence" value="ECO:0007669"/>
    <property type="project" value="UniProtKB-EC"/>
</dbReference>
<dbReference type="GO" id="GO:0032259">
    <property type="term" value="P:methylation"/>
    <property type="evidence" value="ECO:0007669"/>
    <property type="project" value="UniProtKB-KW"/>
</dbReference>
<comment type="catalytic activity">
    <reaction evidence="6">
        <text>a 2'-deoxyadenosine in DNA + S-adenosyl-L-methionine = an N(6)-methyl-2'-deoxyadenosine in DNA + S-adenosyl-L-homocysteine + H(+)</text>
        <dbReference type="Rhea" id="RHEA:15197"/>
        <dbReference type="Rhea" id="RHEA-COMP:12418"/>
        <dbReference type="Rhea" id="RHEA-COMP:12419"/>
        <dbReference type="ChEBI" id="CHEBI:15378"/>
        <dbReference type="ChEBI" id="CHEBI:57856"/>
        <dbReference type="ChEBI" id="CHEBI:59789"/>
        <dbReference type="ChEBI" id="CHEBI:90615"/>
        <dbReference type="ChEBI" id="CHEBI:90616"/>
        <dbReference type="EC" id="2.1.1.72"/>
    </reaction>
</comment>
<reference evidence="8 9" key="1">
    <citation type="submission" date="2018-02" db="EMBL/GenBank/DDBJ databases">
        <title>Complete genome of Nitrosopumilus oxyclinae HCE1.</title>
        <authorList>
            <person name="Qin W."/>
            <person name="Zheng Y."/>
            <person name="Stahl D.A."/>
        </authorList>
    </citation>
    <scope>NUCLEOTIDE SEQUENCE [LARGE SCALE GENOMIC DNA]</scope>
    <source>
        <strain evidence="8 9">HCE1</strain>
    </source>
</reference>
<evidence type="ECO:0000256" key="5">
    <source>
        <dbReference type="ARBA" id="ARBA00022747"/>
    </source>
</evidence>
<dbReference type="InterPro" id="IPR029063">
    <property type="entry name" value="SAM-dependent_MTases_sf"/>
</dbReference>